<sequence length="142" mass="16024">MLARTLNSAYLILPTKSDSITAMELRTPQEITLSITLKSPQKPLNQPKIILGSKSRLFPTPGLSWAYIYLLMDSEPIQSNINLATLALKGHLQSCSSTDSTEDYWNDSSETLISFDHDILSHLYTPCRLPITQLLKNWGQFR</sequence>
<comment type="caution">
    <text evidence="1">The sequence shown here is derived from an EMBL/GenBank/DDBJ whole genome shotgun (WGS) entry which is preliminary data.</text>
</comment>
<reference evidence="1 2" key="1">
    <citation type="submission" date="2019-05" db="EMBL/GenBank/DDBJ databases">
        <title>Emergence of the Ug99 lineage of the wheat stem rust pathogen through somatic hybridization.</title>
        <authorList>
            <person name="Li F."/>
            <person name="Upadhyaya N.M."/>
            <person name="Sperschneider J."/>
            <person name="Matny O."/>
            <person name="Nguyen-Phuc H."/>
            <person name="Mago R."/>
            <person name="Raley C."/>
            <person name="Miller M.E."/>
            <person name="Silverstein K.A.T."/>
            <person name="Henningsen E."/>
            <person name="Hirsch C.D."/>
            <person name="Visser B."/>
            <person name="Pretorius Z.A."/>
            <person name="Steffenson B.J."/>
            <person name="Schwessinger B."/>
            <person name="Dodds P.N."/>
            <person name="Figueroa M."/>
        </authorList>
    </citation>
    <scope>NUCLEOTIDE SEQUENCE [LARGE SCALE GENOMIC DNA]</scope>
    <source>
        <strain evidence="1">21-0</strain>
    </source>
</reference>
<protein>
    <submittedName>
        <fullName evidence="1">Uncharacterized protein</fullName>
    </submittedName>
</protein>
<dbReference type="AlphaFoldDB" id="A0A5B0PYZ1"/>
<accession>A0A5B0PYZ1</accession>
<dbReference type="EMBL" id="VSWC01000040">
    <property type="protein sequence ID" value="KAA1106118.1"/>
    <property type="molecule type" value="Genomic_DNA"/>
</dbReference>
<evidence type="ECO:0000313" key="1">
    <source>
        <dbReference type="EMBL" id="KAA1106118.1"/>
    </source>
</evidence>
<keyword evidence="2" id="KW-1185">Reference proteome</keyword>
<proteinExistence type="predicted"/>
<evidence type="ECO:0000313" key="2">
    <source>
        <dbReference type="Proteomes" id="UP000324748"/>
    </source>
</evidence>
<dbReference type="Proteomes" id="UP000324748">
    <property type="component" value="Unassembled WGS sequence"/>
</dbReference>
<gene>
    <name evidence="1" type="ORF">PGT21_029205</name>
</gene>
<name>A0A5B0PYZ1_PUCGR</name>
<organism evidence="1 2">
    <name type="scientific">Puccinia graminis f. sp. tritici</name>
    <dbReference type="NCBI Taxonomy" id="56615"/>
    <lineage>
        <taxon>Eukaryota</taxon>
        <taxon>Fungi</taxon>
        <taxon>Dikarya</taxon>
        <taxon>Basidiomycota</taxon>
        <taxon>Pucciniomycotina</taxon>
        <taxon>Pucciniomycetes</taxon>
        <taxon>Pucciniales</taxon>
        <taxon>Pucciniaceae</taxon>
        <taxon>Puccinia</taxon>
    </lineage>
</organism>